<protein>
    <recommendedName>
        <fullName evidence="3">Solute-binding protein family 3/N-terminal domain-containing protein</fullName>
    </recommendedName>
</protein>
<dbReference type="EMBL" id="JAKGAS010000007">
    <property type="protein sequence ID" value="MCF2949020.1"/>
    <property type="molecule type" value="Genomic_DNA"/>
</dbReference>
<dbReference type="Proteomes" id="UP001521137">
    <property type="component" value="Unassembled WGS sequence"/>
</dbReference>
<accession>A0ABS9D9G7</accession>
<evidence type="ECO:0008006" key="3">
    <source>
        <dbReference type="Google" id="ProtNLM"/>
    </source>
</evidence>
<dbReference type="Gene3D" id="3.40.190.10">
    <property type="entry name" value="Periplasmic binding protein-like II"/>
    <property type="match status" value="2"/>
</dbReference>
<dbReference type="RefSeq" id="WP_235313060.1">
    <property type="nucleotide sequence ID" value="NZ_JAKGAS010000007.1"/>
</dbReference>
<evidence type="ECO:0000313" key="2">
    <source>
        <dbReference type="Proteomes" id="UP001521137"/>
    </source>
</evidence>
<comment type="caution">
    <text evidence="1">The sequence shown here is derived from an EMBL/GenBank/DDBJ whole genome shotgun (WGS) entry which is preliminary data.</text>
</comment>
<keyword evidence="2" id="KW-1185">Reference proteome</keyword>
<reference evidence="1 2" key="1">
    <citation type="submission" date="2022-01" db="EMBL/GenBank/DDBJ databases">
        <title>Paraglaciecola sp. G1-23.</title>
        <authorList>
            <person name="Jin M.S."/>
            <person name="Han D.M."/>
            <person name="Kim H.M."/>
            <person name="Jeon C.O."/>
        </authorList>
    </citation>
    <scope>NUCLEOTIDE SEQUENCE [LARGE SCALE GENOMIC DNA]</scope>
    <source>
        <strain evidence="1 2">G1-23</strain>
    </source>
</reference>
<gene>
    <name evidence="1" type="ORF">L0668_12935</name>
</gene>
<name>A0ABS9D9G7_9ALTE</name>
<sequence>MKLISHVLMIIIAITSIPLFAIGQIKHISSEAQDNQKSYFVDMLALALQKSESKYGQFQLKAVDASMGEQRQLKSVNDGTLDVIWTMTSIEREKQALPIRIPLLKGLLGYRVFVIRKEQQHIFANITDTSELKKLTAVQGFGWPDYDILKANDFTVVDSQWYSTIYKSLSRGFYDYFPRSIIEVWSEMDFYDASLLTVDQKHLVIYPTAIYFFVGLNQTQLAKQIENGLLLAIKDGSFQRLLTNYPTHKQTFNSDNIKSRIKHFLHNPLLPEKTPIQNPDLWFEPIPEELH</sequence>
<dbReference type="SUPFAM" id="SSF53850">
    <property type="entry name" value="Periplasmic binding protein-like II"/>
    <property type="match status" value="1"/>
</dbReference>
<organism evidence="1 2">
    <name type="scientific">Paraglaciecola algarum</name>
    <dbReference type="NCBI Taxonomy" id="3050085"/>
    <lineage>
        <taxon>Bacteria</taxon>
        <taxon>Pseudomonadati</taxon>
        <taxon>Pseudomonadota</taxon>
        <taxon>Gammaproteobacteria</taxon>
        <taxon>Alteromonadales</taxon>
        <taxon>Alteromonadaceae</taxon>
        <taxon>Paraglaciecola</taxon>
    </lineage>
</organism>
<evidence type="ECO:0000313" key="1">
    <source>
        <dbReference type="EMBL" id="MCF2949020.1"/>
    </source>
</evidence>
<proteinExistence type="predicted"/>